<feature type="coiled-coil region" evidence="1">
    <location>
        <begin position="7"/>
        <end position="164"/>
    </location>
</feature>
<proteinExistence type="predicted"/>
<reference evidence="2 3" key="1">
    <citation type="submission" date="2019-03" db="EMBL/GenBank/DDBJ databases">
        <title>Single cell metagenomics reveals metabolic interactions within the superorganism composed of flagellate Streblomastix strix and complex community of Bacteroidetes bacteria on its surface.</title>
        <authorList>
            <person name="Treitli S.C."/>
            <person name="Kolisko M."/>
            <person name="Husnik F."/>
            <person name="Keeling P."/>
            <person name="Hampl V."/>
        </authorList>
    </citation>
    <scope>NUCLEOTIDE SEQUENCE [LARGE SCALE GENOMIC DNA]</scope>
    <source>
        <strain evidence="2">ST1C</strain>
    </source>
</reference>
<evidence type="ECO:0000256" key="1">
    <source>
        <dbReference type="SAM" id="Coils"/>
    </source>
</evidence>
<dbReference type="Proteomes" id="UP000324800">
    <property type="component" value="Unassembled WGS sequence"/>
</dbReference>
<dbReference type="AlphaFoldDB" id="A0A5J4WFI4"/>
<keyword evidence="1" id="KW-0175">Coiled coil</keyword>
<accession>A0A5J4WFI4</accession>
<comment type="caution">
    <text evidence="2">The sequence shown here is derived from an EMBL/GenBank/DDBJ whole genome shotgun (WGS) entry which is preliminary data.</text>
</comment>
<organism evidence="2 3">
    <name type="scientific">Streblomastix strix</name>
    <dbReference type="NCBI Taxonomy" id="222440"/>
    <lineage>
        <taxon>Eukaryota</taxon>
        <taxon>Metamonada</taxon>
        <taxon>Preaxostyla</taxon>
        <taxon>Oxymonadida</taxon>
        <taxon>Streblomastigidae</taxon>
        <taxon>Streblomastix</taxon>
    </lineage>
</organism>
<evidence type="ECO:0000313" key="2">
    <source>
        <dbReference type="EMBL" id="KAA6393730.1"/>
    </source>
</evidence>
<sequence>MVEKIQVARLQQQIAEKEASLRESLLTEARLKLDLETSRAEIYKLNERIAEMSQQRMNFQAALLEAESRASTNEIEKARADSECASAVGFKQFLENEQQKLTENFRQQTSELRNQLQDAQTVALTQSEEIQQLTQRYEQLKLQQSQSQSEVEQLNIELKSIRDRYSMDLTVITSQLESQQRMAELYKVFNIYIIFQCRGSE</sequence>
<dbReference type="EMBL" id="SNRW01002156">
    <property type="protein sequence ID" value="KAA6393730.1"/>
    <property type="molecule type" value="Genomic_DNA"/>
</dbReference>
<name>A0A5J4WFI4_9EUKA</name>
<protein>
    <submittedName>
        <fullName evidence="2">Uncharacterized protein</fullName>
    </submittedName>
</protein>
<gene>
    <name evidence="2" type="ORF">EZS28_010743</name>
</gene>
<evidence type="ECO:0000313" key="3">
    <source>
        <dbReference type="Proteomes" id="UP000324800"/>
    </source>
</evidence>